<keyword evidence="2" id="KW-1185">Reference proteome</keyword>
<protein>
    <submittedName>
        <fullName evidence="1">(salmon louse) hypothetical protein</fullName>
    </submittedName>
</protein>
<sequence length="102" mass="12136">MDRRTELEWRERKVRRKKAKKEGTLCSSICTAVDQVAEINNGAMKNSPYESMEHPENEENLSHLPREWSCTRQYLGIKVTSNIFFFLKNKKRRKKKYVEEGV</sequence>
<organism evidence="1 2">
    <name type="scientific">Lepeophtheirus salmonis</name>
    <name type="common">Salmon louse</name>
    <name type="synonym">Caligus salmonis</name>
    <dbReference type="NCBI Taxonomy" id="72036"/>
    <lineage>
        <taxon>Eukaryota</taxon>
        <taxon>Metazoa</taxon>
        <taxon>Ecdysozoa</taxon>
        <taxon>Arthropoda</taxon>
        <taxon>Crustacea</taxon>
        <taxon>Multicrustacea</taxon>
        <taxon>Hexanauplia</taxon>
        <taxon>Copepoda</taxon>
        <taxon>Siphonostomatoida</taxon>
        <taxon>Caligidae</taxon>
        <taxon>Lepeophtheirus</taxon>
    </lineage>
</organism>
<evidence type="ECO:0000313" key="1">
    <source>
        <dbReference type="EMBL" id="CAF2901018.1"/>
    </source>
</evidence>
<reference evidence="1" key="1">
    <citation type="submission" date="2021-02" db="EMBL/GenBank/DDBJ databases">
        <authorList>
            <person name="Bekaert M."/>
        </authorList>
    </citation>
    <scope>NUCLEOTIDE SEQUENCE</scope>
    <source>
        <strain evidence="1">IoA-00</strain>
    </source>
</reference>
<proteinExistence type="predicted"/>
<dbReference type="EMBL" id="HG994582">
    <property type="protein sequence ID" value="CAF2901018.1"/>
    <property type="molecule type" value="Genomic_DNA"/>
</dbReference>
<dbReference type="AlphaFoldDB" id="A0A7R8H6G4"/>
<name>A0A7R8H6G4_LEPSM</name>
<accession>A0A7R8H6G4</accession>
<evidence type="ECO:0000313" key="2">
    <source>
        <dbReference type="Proteomes" id="UP000675881"/>
    </source>
</evidence>
<dbReference type="Proteomes" id="UP000675881">
    <property type="component" value="Chromosome 3"/>
</dbReference>
<gene>
    <name evidence="1" type="ORF">LSAA_7830</name>
</gene>